<feature type="compositionally biased region" description="Basic and acidic residues" evidence="1">
    <location>
        <begin position="1425"/>
        <end position="1436"/>
    </location>
</feature>
<evidence type="ECO:0000313" key="2">
    <source>
        <dbReference type="EMBL" id="RFC55767.1"/>
    </source>
</evidence>
<gene>
    <name evidence="2" type="ORF">DXU93_02190</name>
</gene>
<feature type="compositionally biased region" description="Polar residues" evidence="1">
    <location>
        <begin position="1190"/>
        <end position="1199"/>
    </location>
</feature>
<reference evidence="2 3" key="1">
    <citation type="submission" date="2018-08" db="EMBL/GenBank/DDBJ databases">
        <title>The draft genome squence of Brumimicrobium sp. N62.</title>
        <authorList>
            <person name="Du Z.-J."/>
            <person name="Luo H.-R."/>
        </authorList>
    </citation>
    <scope>NUCLEOTIDE SEQUENCE [LARGE SCALE GENOMIC DNA]</scope>
    <source>
        <strain evidence="2 3">N62</strain>
    </source>
</reference>
<feature type="region of interest" description="Disordered" evidence="1">
    <location>
        <begin position="1379"/>
        <end position="1452"/>
    </location>
</feature>
<proteinExistence type="predicted"/>
<feature type="compositionally biased region" description="Polar residues" evidence="1">
    <location>
        <begin position="1437"/>
        <end position="1452"/>
    </location>
</feature>
<feature type="region of interest" description="Disordered" evidence="1">
    <location>
        <begin position="1165"/>
        <end position="1199"/>
    </location>
</feature>
<accession>A0A3E1F237</accession>
<protein>
    <submittedName>
        <fullName evidence="2">Uncharacterized protein</fullName>
    </submittedName>
</protein>
<dbReference type="RefSeq" id="WP_116879602.1">
    <property type="nucleotide sequence ID" value="NZ_QURB01000001.1"/>
</dbReference>
<sequence length="1452" mass="160841">MKKILLTSVLLLLIVFQGKTQRFDYENTSKMFLGLNIGSVWHTSDVQNVKNRFPLGAGFVIGGSINQNYGNAVSFDLRFRYLGGVWYGQDTDTTGAISNNYAVNQYYDTLGYTVQNFRNAQHRFALELSMHANRFKERTGIDPYIFGGIGFTASSLRGDLLDDVPGTSQGDIYAYDQTPNGSLIEKEYETPLDLNQNGDPYPSNEFDVKVLPSLGVGLGYYFNSRFSMGIEHKTTFFMDDYFDGTTFDQDGATSSFLDNDMYHYTSIYFKWYLKGKSSNDKWEEPVEDDPYTPAPVNKDQPIVDFTNPSNSPHRTNSRLFNLRANVYNVASASDITFTNNQQTNTNFVFNPSTNQFEATVQLVPGTNTFFLKGTNQFGKDRDVVEIYYVEEIERGNPPIVNITNPTALPYRTSSSTHTVVATIQNVQSSGWLEVWFNDMVVSNYNFSSYGTNNFSIPLNLIEGTNKLKIEGRNEFGQDMDEAIIIYKPIVNTDDREPPVVNILTPSSNPHITAQLNENIVAKVENVDLKQNIEVRVNGNIYSNFTFNAATGRVQFSTGINAGTNTVKISATNAVGSDFDETQIIYRRPTPVTPPNVNILTPNVSPYTVTQQTQGVIAEVENITSTSQIEVRINGVQTSNYSFNNTTKRIQFTAPLNAGVNTVNITVINNDGSDFDETQIIYREPIPVTPPTVNILTPNVSPYTVTQQTQGVIAEVENITSTSQIEVRINGVQTSNYSFNNTTKRIQFTAPLNTGVNTVNITVTNNDGSDFDETQIIYKEPVPVTPPTVNILTPNVSPYTVTQQTQGVIAEVENITSTSQIEVRINGAQTSNYSFNNTTKRIQFTAPLNAGVNTVNITVTNNDGSDFDETQIIYKEPVPVTPPTVNIISPNVSPYTATQQTQTIIAEVEHISSSTQIEVLFNGVQTNNFTFNSSTQQVQLVASLNLGSNTVKITATNNDGSDFDEAQLILNTNPDIGLPPVVTFITPDVNPYVTFQFSESIKAQVDHVSSAQEIDVEINGSSTNNFTFNNTTKEVQFSASLNTGMNTVKVTGTNMYGVNFEEATIVYKEQNVPQPPTIQFLAPVQNQGSVTQESYNMMAKVFNVTQGSDIQVYFNGSLVSANNYNFSPQSKLITFPSTLIIGVNTFKIKAQNNDGNAEETAQITRIGEGPGKDEGGNTGIKPTPCEKPKASFTSPRTTTSNVDEESYNVVAFLSNITSNNQIKVTLNGKTIKGFTFNSKTKLFKHTIKLTEGKNTYKLHITNSCGTIVKTYQFNYKPEPECGVVVEIINSSSEFCLTTSNGTVTTLDLMRNAKFIYAGQASAIYFKAQSTGYLMVNGKPYKIYQGNYYYFKGLMTVDFSRNRKDMPGQWSICISTNTTPNYGTGLRKPKNPCNTIKNTTPDSSPNIETKPDIQNKPTREINIQESPKPKIENTEGEIKQSSPQIQSKPNLRIP</sequence>
<name>A0A3E1F237_9FLAO</name>
<dbReference type="OrthoDB" id="1465557at2"/>
<feature type="compositionally biased region" description="Basic and acidic residues" evidence="1">
    <location>
        <begin position="1407"/>
        <end position="1417"/>
    </location>
</feature>
<keyword evidence="3" id="KW-1185">Reference proteome</keyword>
<dbReference type="EMBL" id="QURB01000001">
    <property type="protein sequence ID" value="RFC55767.1"/>
    <property type="molecule type" value="Genomic_DNA"/>
</dbReference>
<dbReference type="Proteomes" id="UP000257127">
    <property type="component" value="Unassembled WGS sequence"/>
</dbReference>
<organism evidence="2 3">
    <name type="scientific">Brumimicrobium aurantiacum</name>
    <dbReference type="NCBI Taxonomy" id="1737063"/>
    <lineage>
        <taxon>Bacteria</taxon>
        <taxon>Pseudomonadati</taxon>
        <taxon>Bacteroidota</taxon>
        <taxon>Flavobacteriia</taxon>
        <taxon>Flavobacteriales</taxon>
        <taxon>Crocinitomicaceae</taxon>
        <taxon>Brumimicrobium</taxon>
    </lineage>
</organism>
<comment type="caution">
    <text evidence="2">The sequence shown here is derived from an EMBL/GenBank/DDBJ whole genome shotgun (WGS) entry which is preliminary data.</text>
</comment>
<evidence type="ECO:0000256" key="1">
    <source>
        <dbReference type="SAM" id="MobiDB-lite"/>
    </source>
</evidence>
<evidence type="ECO:0000313" key="3">
    <source>
        <dbReference type="Proteomes" id="UP000257127"/>
    </source>
</evidence>
<feature type="region of interest" description="Disordered" evidence="1">
    <location>
        <begin position="284"/>
        <end position="313"/>
    </location>
</feature>
<feature type="compositionally biased region" description="Polar residues" evidence="1">
    <location>
        <begin position="1390"/>
        <end position="1405"/>
    </location>
</feature>